<organism evidence="1 2">
    <name type="scientific">Paractinoplanes deccanensis</name>
    <dbReference type="NCBI Taxonomy" id="113561"/>
    <lineage>
        <taxon>Bacteria</taxon>
        <taxon>Bacillati</taxon>
        <taxon>Actinomycetota</taxon>
        <taxon>Actinomycetes</taxon>
        <taxon>Micromonosporales</taxon>
        <taxon>Micromonosporaceae</taxon>
        <taxon>Paractinoplanes</taxon>
    </lineage>
</organism>
<sequence length="98" mass="10648">MLHCHDYPETWGADRSELGERLRLSLQRQDDADGQGDVRVCVQYLPTGHVALGTVELSIPESTDLALAIIRLAAESAGLTPSDALASLLRGEKFGQHH</sequence>
<evidence type="ECO:0000313" key="2">
    <source>
        <dbReference type="Proteomes" id="UP000609879"/>
    </source>
</evidence>
<protein>
    <submittedName>
        <fullName evidence="1">Uncharacterized protein</fullName>
    </submittedName>
</protein>
<accession>A0ABQ3Y071</accession>
<evidence type="ECO:0000313" key="1">
    <source>
        <dbReference type="EMBL" id="GID73377.1"/>
    </source>
</evidence>
<dbReference type="EMBL" id="BOMI01000033">
    <property type="protein sequence ID" value="GID73377.1"/>
    <property type="molecule type" value="Genomic_DNA"/>
</dbReference>
<name>A0ABQ3Y071_9ACTN</name>
<proteinExistence type="predicted"/>
<dbReference type="Proteomes" id="UP000609879">
    <property type="component" value="Unassembled WGS sequence"/>
</dbReference>
<comment type="caution">
    <text evidence="1">The sequence shown here is derived from an EMBL/GenBank/DDBJ whole genome shotgun (WGS) entry which is preliminary data.</text>
</comment>
<gene>
    <name evidence="1" type="ORF">Ade02nite_20180</name>
</gene>
<keyword evidence="2" id="KW-1185">Reference proteome</keyword>
<reference evidence="1 2" key="1">
    <citation type="submission" date="2021-01" db="EMBL/GenBank/DDBJ databases">
        <title>Whole genome shotgun sequence of Actinoplanes deccanensis NBRC 13994.</title>
        <authorList>
            <person name="Komaki H."/>
            <person name="Tamura T."/>
        </authorList>
    </citation>
    <scope>NUCLEOTIDE SEQUENCE [LARGE SCALE GENOMIC DNA]</scope>
    <source>
        <strain evidence="1 2">NBRC 13994</strain>
    </source>
</reference>